<gene>
    <name evidence="9" type="primary">pknD_26</name>
    <name evidence="9" type="ORF">ACRB68_25080</name>
</gene>
<keyword evidence="7" id="KW-0472">Membrane</keyword>
<evidence type="ECO:0000256" key="2">
    <source>
        <dbReference type="ARBA" id="ARBA00022741"/>
    </source>
</evidence>
<dbReference type="Gene3D" id="3.30.200.20">
    <property type="entry name" value="Phosphorylase Kinase, domain 1"/>
    <property type="match status" value="1"/>
</dbReference>
<evidence type="ECO:0000313" key="9">
    <source>
        <dbReference type="EMBL" id="MQY04454.1"/>
    </source>
</evidence>
<evidence type="ECO:0000256" key="3">
    <source>
        <dbReference type="ARBA" id="ARBA00022777"/>
    </source>
</evidence>
<organism evidence="9 10">
    <name type="scientific">Actinomadura macrotermitis</name>
    <dbReference type="NCBI Taxonomy" id="2585200"/>
    <lineage>
        <taxon>Bacteria</taxon>
        <taxon>Bacillati</taxon>
        <taxon>Actinomycetota</taxon>
        <taxon>Actinomycetes</taxon>
        <taxon>Streptosporangiales</taxon>
        <taxon>Thermomonosporaceae</taxon>
        <taxon>Actinomadura</taxon>
    </lineage>
</organism>
<feature type="domain" description="Protein kinase" evidence="8">
    <location>
        <begin position="26"/>
        <end position="283"/>
    </location>
</feature>
<evidence type="ECO:0000259" key="8">
    <source>
        <dbReference type="PROSITE" id="PS50011"/>
    </source>
</evidence>
<dbReference type="Pfam" id="PF00069">
    <property type="entry name" value="Pkinase"/>
    <property type="match status" value="1"/>
</dbReference>
<feature type="binding site" evidence="5">
    <location>
        <position position="54"/>
    </location>
    <ligand>
        <name>ATP</name>
        <dbReference type="ChEBI" id="CHEBI:30616"/>
    </ligand>
</feature>
<accession>A0A7K0BUV8</accession>
<dbReference type="InterPro" id="IPR008271">
    <property type="entry name" value="Ser/Thr_kinase_AS"/>
</dbReference>
<evidence type="ECO:0000256" key="1">
    <source>
        <dbReference type="ARBA" id="ARBA00022679"/>
    </source>
</evidence>
<dbReference type="PROSITE" id="PS50011">
    <property type="entry name" value="PROTEIN_KINASE_DOM"/>
    <property type="match status" value="1"/>
</dbReference>
<dbReference type="EC" id="2.7.11.1" evidence="9"/>
<dbReference type="PANTHER" id="PTHR43289">
    <property type="entry name" value="MITOGEN-ACTIVATED PROTEIN KINASE KINASE KINASE 20-RELATED"/>
    <property type="match status" value="1"/>
</dbReference>
<dbReference type="PROSITE" id="PS00108">
    <property type="entry name" value="PROTEIN_KINASE_ST"/>
    <property type="match status" value="1"/>
</dbReference>
<keyword evidence="4 5" id="KW-0067">ATP-binding</keyword>
<reference evidence="9 10" key="1">
    <citation type="submission" date="2019-10" db="EMBL/GenBank/DDBJ databases">
        <title>Actinomadura rubteroloni sp. nov. and Actinomadura macrotermitis sp. nov., isolated from the gut of fungus growing-termite Macrotermes natalensis.</title>
        <authorList>
            <person name="Benndorf R."/>
            <person name="Martin K."/>
            <person name="Kuefner M."/>
            <person name="De Beer W."/>
            <person name="Kaster A.-K."/>
            <person name="Vollmers J."/>
            <person name="Poulsen M."/>
            <person name="Beemelmanns C."/>
        </authorList>
    </citation>
    <scope>NUCLEOTIDE SEQUENCE [LARGE SCALE GENOMIC DNA]</scope>
    <source>
        <strain evidence="9 10">RB68</strain>
    </source>
</reference>
<evidence type="ECO:0000256" key="5">
    <source>
        <dbReference type="PROSITE-ProRule" id="PRU10141"/>
    </source>
</evidence>
<evidence type="ECO:0000256" key="7">
    <source>
        <dbReference type="SAM" id="Phobius"/>
    </source>
</evidence>
<feature type="region of interest" description="Disordered" evidence="6">
    <location>
        <begin position="1"/>
        <end position="21"/>
    </location>
</feature>
<keyword evidence="2 5" id="KW-0547">Nucleotide-binding</keyword>
<dbReference type="CDD" id="cd14014">
    <property type="entry name" value="STKc_PknB_like"/>
    <property type="match status" value="1"/>
</dbReference>
<evidence type="ECO:0000256" key="6">
    <source>
        <dbReference type="SAM" id="MobiDB-lite"/>
    </source>
</evidence>
<dbReference type="GO" id="GO:0005524">
    <property type="term" value="F:ATP binding"/>
    <property type="evidence" value="ECO:0007669"/>
    <property type="project" value="UniProtKB-UniRule"/>
</dbReference>
<evidence type="ECO:0000256" key="4">
    <source>
        <dbReference type="ARBA" id="ARBA00022840"/>
    </source>
</evidence>
<dbReference type="Proteomes" id="UP000487268">
    <property type="component" value="Unassembled WGS sequence"/>
</dbReference>
<dbReference type="PANTHER" id="PTHR43289:SF34">
    <property type="entry name" value="SERINE_THREONINE-PROTEIN KINASE YBDM-RELATED"/>
    <property type="match status" value="1"/>
</dbReference>
<comment type="caution">
    <text evidence="9">The sequence shown here is derived from an EMBL/GenBank/DDBJ whole genome shotgun (WGS) entry which is preliminary data.</text>
</comment>
<dbReference type="InterPro" id="IPR000719">
    <property type="entry name" value="Prot_kinase_dom"/>
</dbReference>
<dbReference type="Gene3D" id="1.10.510.10">
    <property type="entry name" value="Transferase(Phosphotransferase) domain 1"/>
    <property type="match status" value="1"/>
</dbReference>
<dbReference type="InterPro" id="IPR011009">
    <property type="entry name" value="Kinase-like_dom_sf"/>
</dbReference>
<dbReference type="AlphaFoldDB" id="A0A7K0BUV8"/>
<dbReference type="EMBL" id="WEGH01000002">
    <property type="protein sequence ID" value="MQY04454.1"/>
    <property type="molecule type" value="Genomic_DNA"/>
</dbReference>
<evidence type="ECO:0000313" key="10">
    <source>
        <dbReference type="Proteomes" id="UP000487268"/>
    </source>
</evidence>
<keyword evidence="3 9" id="KW-0418">Kinase</keyword>
<keyword evidence="7" id="KW-0812">Transmembrane</keyword>
<dbReference type="GO" id="GO:0004674">
    <property type="term" value="F:protein serine/threonine kinase activity"/>
    <property type="evidence" value="ECO:0007669"/>
    <property type="project" value="UniProtKB-EC"/>
</dbReference>
<dbReference type="SMART" id="SM00220">
    <property type="entry name" value="S_TKc"/>
    <property type="match status" value="1"/>
</dbReference>
<dbReference type="OrthoDB" id="3915799at2"/>
<dbReference type="PROSITE" id="PS00107">
    <property type="entry name" value="PROTEIN_KINASE_ATP"/>
    <property type="match status" value="1"/>
</dbReference>
<dbReference type="SUPFAM" id="SSF56112">
    <property type="entry name" value="Protein kinase-like (PK-like)"/>
    <property type="match status" value="1"/>
</dbReference>
<sequence length="581" mass="62575">MRTQGTALPDGAEPPRPGDPRAVGGYRVLARLGEGGMGSVLLGTGPDGRLVAIKLIRRELALDPGFRARFDSEVAAARSVAPFCTARVLDHGRADGSPYLITEYIAGPSLEEYVKARGALPPEALRALAVGIATALAAIHTARLVHRDLKPSNVLLSATGPRVIDFGIARAVDSTTRHTQTGHIIGSPGWLAPEQVFEGAFGTSADVFAWGSLVAYAATGRHPYGTGNLMVLAVRAQRAEHDLSGVPDDLLPLVSSALAPDPRDRPSTERLLVTLVGEEDPLTEAQQALTRGWSPSVLPNELFAPPPPVMPTPPPFPVPPIMPTAPLMPAAPVMPAAPPMLPPPPMPTAPRLYIPPHPPRRSNTGSRVAFTFLMLMLLAFASCGVYVVLKAGHTLRTPGSSRTANENLITSLPDFCKRLLPALPADVKRIKEKHRSGNGSVLRNCNWDRRSTSGARHLAVTAEVGGTLKQARKSYASNWEYAADPKYHSRRERVRNLGEEAYISRQYSPIVAGPNERAAISYWMGGVTLGFRHRNIVVGVTWTGADYPKTRGRVLKGRNIPYHQAEREALKVAKAVLKELR</sequence>
<keyword evidence="7" id="KW-1133">Transmembrane helix</keyword>
<feature type="transmembrane region" description="Helical" evidence="7">
    <location>
        <begin position="368"/>
        <end position="389"/>
    </location>
</feature>
<protein>
    <submittedName>
        <fullName evidence="9">Serine/threonine-protein kinase PknD</fullName>
        <ecNumber evidence="9">2.7.11.1</ecNumber>
    </submittedName>
</protein>
<keyword evidence="10" id="KW-1185">Reference proteome</keyword>
<dbReference type="RefSeq" id="WP_153532688.1">
    <property type="nucleotide sequence ID" value="NZ_WEGH01000002.1"/>
</dbReference>
<proteinExistence type="predicted"/>
<name>A0A7K0BUV8_9ACTN</name>
<keyword evidence="1 9" id="KW-0808">Transferase</keyword>
<dbReference type="InterPro" id="IPR017441">
    <property type="entry name" value="Protein_kinase_ATP_BS"/>
</dbReference>